<dbReference type="EMBL" id="JAGGNH010000002">
    <property type="protein sequence ID" value="KAJ0982181.1"/>
    <property type="molecule type" value="Genomic_DNA"/>
</dbReference>
<dbReference type="PANTHER" id="PTHR12829">
    <property type="entry name" value="N6-ADENOSINE-METHYLTRANSFERASE"/>
    <property type="match status" value="1"/>
</dbReference>
<gene>
    <name evidence="3" type="ORF">J5N97_010436</name>
</gene>
<feature type="compositionally biased region" description="Basic residues" evidence="2">
    <location>
        <begin position="72"/>
        <end position="81"/>
    </location>
</feature>
<proteinExistence type="inferred from homology"/>
<dbReference type="Proteomes" id="UP001085076">
    <property type="component" value="Miscellaneous, Linkage group lg02"/>
</dbReference>
<feature type="region of interest" description="Disordered" evidence="2">
    <location>
        <begin position="61"/>
        <end position="91"/>
    </location>
</feature>
<dbReference type="PROSITE" id="PS00092">
    <property type="entry name" value="N6_MTASE"/>
    <property type="match status" value="1"/>
</dbReference>
<evidence type="ECO:0000313" key="4">
    <source>
        <dbReference type="Proteomes" id="UP001085076"/>
    </source>
</evidence>
<dbReference type="AlphaFoldDB" id="A0A9D5CZ44"/>
<evidence type="ECO:0000256" key="2">
    <source>
        <dbReference type="SAM" id="MobiDB-lite"/>
    </source>
</evidence>
<dbReference type="GO" id="GO:0032259">
    <property type="term" value="P:methylation"/>
    <property type="evidence" value="ECO:0007669"/>
    <property type="project" value="InterPro"/>
</dbReference>
<sequence>MDDEICDELLSFMSSGIYRFSGSNAVFIDPVCVLNNLYTQFKVSPAVYYSRFVEVPSEVNDGNPVVPSSSTKSKKKRKRSSHCLNEREKSAENRHLNARSFLVSAYESFQRAADLLRFLPNLLKGDDSLPDKRDAELNFIELGNLWQAPLYEMSLCCSMENMPAEGGNQPSHCGEMRAVPIFNNLISNESGYDLEADFLDSRYILPGKCCFFMSDLRRVHDLIPAQPEYGYNLIIIDPPWENGSVYQKAVYPTLPNKHLLYLPIKQLAHMEGTLVVLWITNKEKLRIFVEEELFPAWGVTNISQFYWLKVKPDGSLIGELDLFHHRPYECLLLGHINGKDLDSAHMPTYDTLPKSQVIISIPGAHSRKPPLGRLLCDYIPGPKPARCIDLFARELVAGWTSWGNEPLHFQDSRYFLRRGHTSR</sequence>
<dbReference type="OrthoDB" id="61116at2759"/>
<keyword evidence="4" id="KW-1185">Reference proteome</keyword>
<comment type="caution">
    <text evidence="3">The sequence shown here is derived from an EMBL/GenBank/DDBJ whole genome shotgun (WGS) entry which is preliminary data.</text>
</comment>
<evidence type="ECO:0008006" key="5">
    <source>
        <dbReference type="Google" id="ProtNLM"/>
    </source>
</evidence>
<dbReference type="GO" id="GO:0005634">
    <property type="term" value="C:nucleus"/>
    <property type="evidence" value="ECO:0007669"/>
    <property type="project" value="TreeGrafter"/>
</dbReference>
<dbReference type="PANTHER" id="PTHR12829:SF4">
    <property type="entry name" value="N(6)-ADENINE-SPECIFIC METHYLTRANSFERASE METTL4"/>
    <property type="match status" value="1"/>
</dbReference>
<dbReference type="GO" id="GO:0003676">
    <property type="term" value="F:nucleic acid binding"/>
    <property type="evidence" value="ECO:0007669"/>
    <property type="project" value="InterPro"/>
</dbReference>
<reference evidence="3" key="1">
    <citation type="submission" date="2021-03" db="EMBL/GenBank/DDBJ databases">
        <authorList>
            <person name="Li Z."/>
            <person name="Yang C."/>
        </authorList>
    </citation>
    <scope>NUCLEOTIDE SEQUENCE</scope>
    <source>
        <strain evidence="3">Dzin_1.0</strain>
        <tissue evidence="3">Leaf</tissue>
    </source>
</reference>
<dbReference type="InterPro" id="IPR007757">
    <property type="entry name" value="MT-A70-like"/>
</dbReference>
<accession>A0A9D5CZ44</accession>
<reference evidence="3" key="2">
    <citation type="journal article" date="2022" name="Hortic Res">
        <title>The genome of Dioscorea zingiberensis sheds light on the biosynthesis, origin and evolution of the medicinally important diosgenin saponins.</title>
        <authorList>
            <person name="Li Y."/>
            <person name="Tan C."/>
            <person name="Li Z."/>
            <person name="Guo J."/>
            <person name="Li S."/>
            <person name="Chen X."/>
            <person name="Wang C."/>
            <person name="Dai X."/>
            <person name="Yang H."/>
            <person name="Song W."/>
            <person name="Hou L."/>
            <person name="Xu J."/>
            <person name="Tong Z."/>
            <person name="Xu A."/>
            <person name="Yuan X."/>
            <person name="Wang W."/>
            <person name="Yang Q."/>
            <person name="Chen L."/>
            <person name="Sun Z."/>
            <person name="Wang K."/>
            <person name="Pan B."/>
            <person name="Chen J."/>
            <person name="Bao Y."/>
            <person name="Liu F."/>
            <person name="Qi X."/>
            <person name="Gang D.R."/>
            <person name="Wen J."/>
            <person name="Li J."/>
        </authorList>
    </citation>
    <scope>NUCLEOTIDE SEQUENCE</scope>
    <source>
        <strain evidence="3">Dzin_1.0</strain>
    </source>
</reference>
<evidence type="ECO:0000256" key="1">
    <source>
        <dbReference type="PROSITE-ProRule" id="PRU00489"/>
    </source>
</evidence>
<dbReference type="GO" id="GO:0008168">
    <property type="term" value="F:methyltransferase activity"/>
    <property type="evidence" value="ECO:0007669"/>
    <property type="project" value="InterPro"/>
</dbReference>
<dbReference type="PROSITE" id="PS51143">
    <property type="entry name" value="MT_A70"/>
    <property type="match status" value="1"/>
</dbReference>
<comment type="similarity">
    <text evidence="1">Belongs to the MT-A70-like family.</text>
</comment>
<protein>
    <recommendedName>
        <fullName evidence="5">Methyltransferase-like protein 2</fullName>
    </recommendedName>
</protein>
<dbReference type="Pfam" id="PF05063">
    <property type="entry name" value="MT-A70"/>
    <property type="match status" value="1"/>
</dbReference>
<evidence type="ECO:0000313" key="3">
    <source>
        <dbReference type="EMBL" id="KAJ0982181.1"/>
    </source>
</evidence>
<organism evidence="3 4">
    <name type="scientific">Dioscorea zingiberensis</name>
    <dbReference type="NCBI Taxonomy" id="325984"/>
    <lineage>
        <taxon>Eukaryota</taxon>
        <taxon>Viridiplantae</taxon>
        <taxon>Streptophyta</taxon>
        <taxon>Embryophyta</taxon>
        <taxon>Tracheophyta</taxon>
        <taxon>Spermatophyta</taxon>
        <taxon>Magnoliopsida</taxon>
        <taxon>Liliopsida</taxon>
        <taxon>Dioscoreales</taxon>
        <taxon>Dioscoreaceae</taxon>
        <taxon>Dioscorea</taxon>
    </lineage>
</organism>
<dbReference type="InterPro" id="IPR002052">
    <property type="entry name" value="DNA_methylase_N6_adenine_CS"/>
</dbReference>
<name>A0A9D5CZ44_9LILI</name>